<dbReference type="PANTHER" id="PTHR30576:SF0">
    <property type="entry name" value="UNDECAPRENYL-PHOSPHATE N-ACETYLGALACTOSAMINYL 1-PHOSPHATE TRANSFERASE-RELATED"/>
    <property type="match status" value="1"/>
</dbReference>
<dbReference type="AlphaFoldDB" id="A0A399J7R6"/>
<sequence>MTPAKRLMDLALALLALALLWPVLLGIALWIRLRDGGPVLHVSERMKTPQTAFALVKFRTMAPDPHDSGVSGGDKACRVTATGRWLRRTRIDELPQLWNILRGDMSLVGPRPPLRQYVDQFPLLYAQVLTCRPGVTGLATLEFHGREDALLRACTSAEQTERIYVRRCIPAKARLDLIYLRRRSIGLDLLLILRTLNRRVPLRRPPRRPVRSANSTTSERSTSSATIPGIRASATIPCRAAPASAPRPGRRPSE</sequence>
<evidence type="ECO:0000256" key="1">
    <source>
        <dbReference type="ARBA" id="ARBA00006464"/>
    </source>
</evidence>
<dbReference type="GO" id="GO:0016780">
    <property type="term" value="F:phosphotransferase activity, for other substituted phosphate groups"/>
    <property type="evidence" value="ECO:0007669"/>
    <property type="project" value="TreeGrafter"/>
</dbReference>
<dbReference type="EMBL" id="QWJJ01000002">
    <property type="protein sequence ID" value="RII40269.1"/>
    <property type="molecule type" value="Genomic_DNA"/>
</dbReference>
<evidence type="ECO:0000256" key="3">
    <source>
        <dbReference type="SAM" id="MobiDB-lite"/>
    </source>
</evidence>
<name>A0A399J7R6_9RHOB</name>
<feature type="domain" description="Bacterial sugar transferase" evidence="4">
    <location>
        <begin position="5"/>
        <end position="197"/>
    </location>
</feature>
<dbReference type="Proteomes" id="UP000265848">
    <property type="component" value="Unassembled WGS sequence"/>
</dbReference>
<accession>A0A399J7R6</accession>
<evidence type="ECO:0000256" key="2">
    <source>
        <dbReference type="ARBA" id="ARBA00023169"/>
    </source>
</evidence>
<organism evidence="5 6">
    <name type="scientific">Pseudooceanicola sediminis</name>
    <dbReference type="NCBI Taxonomy" id="2211117"/>
    <lineage>
        <taxon>Bacteria</taxon>
        <taxon>Pseudomonadati</taxon>
        <taxon>Pseudomonadota</taxon>
        <taxon>Alphaproteobacteria</taxon>
        <taxon>Rhodobacterales</taxon>
        <taxon>Paracoccaceae</taxon>
        <taxon>Pseudooceanicola</taxon>
    </lineage>
</organism>
<protein>
    <submittedName>
        <fullName evidence="5">Sugar transferase</fullName>
    </submittedName>
</protein>
<dbReference type="InterPro" id="IPR003362">
    <property type="entry name" value="Bact_transf"/>
</dbReference>
<reference evidence="5 6" key="1">
    <citation type="submission" date="2018-08" db="EMBL/GenBank/DDBJ databases">
        <title>Pseudooceanicola sediminis CY03 in the family Rhodobacteracea.</title>
        <authorList>
            <person name="Zhang Y.-J."/>
        </authorList>
    </citation>
    <scope>NUCLEOTIDE SEQUENCE [LARGE SCALE GENOMIC DNA]</scope>
    <source>
        <strain evidence="5 6">CY03</strain>
    </source>
</reference>
<dbReference type="PANTHER" id="PTHR30576">
    <property type="entry name" value="COLANIC BIOSYNTHESIS UDP-GLUCOSE LIPID CARRIER TRANSFERASE"/>
    <property type="match status" value="1"/>
</dbReference>
<keyword evidence="5" id="KW-0808">Transferase</keyword>
<keyword evidence="6" id="KW-1185">Reference proteome</keyword>
<dbReference type="OrthoDB" id="9808602at2"/>
<dbReference type="GO" id="GO:0000271">
    <property type="term" value="P:polysaccharide biosynthetic process"/>
    <property type="evidence" value="ECO:0007669"/>
    <property type="project" value="UniProtKB-KW"/>
</dbReference>
<keyword evidence="2" id="KW-0270">Exopolysaccharide synthesis</keyword>
<comment type="similarity">
    <text evidence="1">Belongs to the bacterial sugar transferase family.</text>
</comment>
<evidence type="ECO:0000259" key="4">
    <source>
        <dbReference type="Pfam" id="PF02397"/>
    </source>
</evidence>
<comment type="caution">
    <text evidence="5">The sequence shown here is derived from an EMBL/GenBank/DDBJ whole genome shotgun (WGS) entry which is preliminary data.</text>
</comment>
<dbReference type="Pfam" id="PF02397">
    <property type="entry name" value="Bac_transf"/>
    <property type="match status" value="1"/>
</dbReference>
<feature type="region of interest" description="Disordered" evidence="3">
    <location>
        <begin position="203"/>
        <end position="254"/>
    </location>
</feature>
<proteinExistence type="inferred from homology"/>
<evidence type="ECO:0000313" key="6">
    <source>
        <dbReference type="Proteomes" id="UP000265848"/>
    </source>
</evidence>
<dbReference type="RefSeq" id="WP_119397509.1">
    <property type="nucleotide sequence ID" value="NZ_QWJJ01000002.1"/>
</dbReference>
<gene>
    <name evidence="5" type="ORF">DL237_02835</name>
</gene>
<evidence type="ECO:0000313" key="5">
    <source>
        <dbReference type="EMBL" id="RII40269.1"/>
    </source>
</evidence>
<feature type="compositionally biased region" description="Low complexity" evidence="3">
    <location>
        <begin position="211"/>
        <end position="226"/>
    </location>
</feature>